<comment type="caution">
    <text evidence="1">The sequence shown here is derived from an EMBL/GenBank/DDBJ whole genome shotgun (WGS) entry which is preliminary data.</text>
</comment>
<sequence>MGNIYTICKNAGFLDLSIHHVGDLWICIQFPPSKACSNFQENVGMKSIFITAKPPSPSFKVDERMIYIEISGLPLCAWGSNAYKRVASMVRKFMFFEAEESTAMSEGKVCIAKRSQKLISEKIHVEVRGESFEVQVQEIGSWSINIFYNSLDTSSHMDINDVVKVADSVKNNLTDTLLKQPEVLRENEVNKDQVSNHAVETSDPIRPSGFEHINRYSSYTSKCSTSFARHHKKYINGISIILELNRIIKVGTSLGYDVRVCRKSLNQMINMVCGRSGGLISMRDPNYFSKEDIWCDESYIIVKGRWKSLVGNCFMINIYAPQESSAKLSLWNKIADFMQHQDGKFILFGDMNIVRHENERFGSIISNYEAGQFNSFIHSSGLIDLSIGGCYYTWMNKAGTKLSKLDRFLIFKDILDALPDIRITALDLLWSDHTPILLHVLKSDFGPSPFKIYNSWLLRDGFDEAIKFAWSSLETNFNGCSIKSHEALNDLKNIKKRIDDGTASQIDRDNRIKLLQVIDNLDNLEA</sequence>
<evidence type="ECO:0000313" key="1">
    <source>
        <dbReference type="EMBL" id="GEU61784.1"/>
    </source>
</evidence>
<dbReference type="PANTHER" id="PTHR33710">
    <property type="entry name" value="BNAC02G09200D PROTEIN"/>
    <property type="match status" value="1"/>
</dbReference>
<dbReference type="PANTHER" id="PTHR33710:SF64">
    <property type="entry name" value="ENDONUCLEASE_EXONUCLEASE_PHOSPHATASE DOMAIN-CONTAINING PROTEIN"/>
    <property type="match status" value="1"/>
</dbReference>
<protein>
    <submittedName>
        <fullName evidence="1">RNA-directed DNA polymerase, eukaryota, reverse transcriptase zinc-binding domain protein</fullName>
    </submittedName>
</protein>
<keyword evidence="1" id="KW-0808">Transferase</keyword>
<dbReference type="Gene3D" id="3.60.10.10">
    <property type="entry name" value="Endonuclease/exonuclease/phosphatase"/>
    <property type="match status" value="1"/>
</dbReference>
<keyword evidence="1" id="KW-0695">RNA-directed DNA polymerase</keyword>
<dbReference type="EMBL" id="BKCJ010004561">
    <property type="protein sequence ID" value="GEU61784.1"/>
    <property type="molecule type" value="Genomic_DNA"/>
</dbReference>
<accession>A0A6L2LNB1</accession>
<dbReference type="InterPro" id="IPR036691">
    <property type="entry name" value="Endo/exonu/phosph_ase_sf"/>
</dbReference>
<dbReference type="SUPFAM" id="SSF56219">
    <property type="entry name" value="DNase I-like"/>
    <property type="match status" value="1"/>
</dbReference>
<organism evidence="1">
    <name type="scientific">Tanacetum cinerariifolium</name>
    <name type="common">Dalmatian daisy</name>
    <name type="synonym">Chrysanthemum cinerariifolium</name>
    <dbReference type="NCBI Taxonomy" id="118510"/>
    <lineage>
        <taxon>Eukaryota</taxon>
        <taxon>Viridiplantae</taxon>
        <taxon>Streptophyta</taxon>
        <taxon>Embryophyta</taxon>
        <taxon>Tracheophyta</taxon>
        <taxon>Spermatophyta</taxon>
        <taxon>Magnoliopsida</taxon>
        <taxon>eudicotyledons</taxon>
        <taxon>Gunneridae</taxon>
        <taxon>Pentapetalae</taxon>
        <taxon>asterids</taxon>
        <taxon>campanulids</taxon>
        <taxon>Asterales</taxon>
        <taxon>Asteraceae</taxon>
        <taxon>Asteroideae</taxon>
        <taxon>Anthemideae</taxon>
        <taxon>Anthemidinae</taxon>
        <taxon>Tanacetum</taxon>
    </lineage>
</organism>
<reference evidence="1" key="1">
    <citation type="journal article" date="2019" name="Sci. Rep.">
        <title>Draft genome of Tanacetum cinerariifolium, the natural source of mosquito coil.</title>
        <authorList>
            <person name="Yamashiro T."/>
            <person name="Shiraishi A."/>
            <person name="Satake H."/>
            <person name="Nakayama K."/>
        </authorList>
    </citation>
    <scope>NUCLEOTIDE SEQUENCE</scope>
</reference>
<keyword evidence="1" id="KW-0548">Nucleotidyltransferase</keyword>
<dbReference type="AlphaFoldDB" id="A0A6L2LNB1"/>
<dbReference type="GO" id="GO:0003964">
    <property type="term" value="F:RNA-directed DNA polymerase activity"/>
    <property type="evidence" value="ECO:0007669"/>
    <property type="project" value="UniProtKB-KW"/>
</dbReference>
<name>A0A6L2LNB1_TANCI</name>
<proteinExistence type="predicted"/>
<gene>
    <name evidence="1" type="ORF">Tci_033762</name>
</gene>